<organism evidence="1 2">
    <name type="scientific">Xylaria curta</name>
    <dbReference type="NCBI Taxonomy" id="42375"/>
    <lineage>
        <taxon>Eukaryota</taxon>
        <taxon>Fungi</taxon>
        <taxon>Dikarya</taxon>
        <taxon>Ascomycota</taxon>
        <taxon>Pezizomycotina</taxon>
        <taxon>Sordariomycetes</taxon>
        <taxon>Xylariomycetidae</taxon>
        <taxon>Xylariales</taxon>
        <taxon>Xylariaceae</taxon>
        <taxon>Xylaria</taxon>
    </lineage>
</organism>
<evidence type="ECO:0000313" key="1">
    <source>
        <dbReference type="EMBL" id="KAJ2997557.1"/>
    </source>
</evidence>
<protein>
    <submittedName>
        <fullName evidence="1">Uncharacterized protein</fullName>
    </submittedName>
</protein>
<gene>
    <name evidence="1" type="ORF">NUW58_g623</name>
</gene>
<accession>A0ACC1PPP8</accession>
<keyword evidence="2" id="KW-1185">Reference proteome</keyword>
<name>A0ACC1PPP8_9PEZI</name>
<proteinExistence type="predicted"/>
<evidence type="ECO:0000313" key="2">
    <source>
        <dbReference type="Proteomes" id="UP001143856"/>
    </source>
</evidence>
<dbReference type="Proteomes" id="UP001143856">
    <property type="component" value="Unassembled WGS sequence"/>
</dbReference>
<sequence>MQRGSKGDVTANGLHTPPYRLPGLEQLEGLTATGRTGDRVVARDHAVKDEEANTIFGIVPTSLHPAAAYQFEANNEDSYVERDHIKALYVSSKADLESTGAENCCSP</sequence>
<reference evidence="1" key="1">
    <citation type="submission" date="2022-10" db="EMBL/GenBank/DDBJ databases">
        <title>Genome Sequence of Xylaria curta.</title>
        <authorList>
            <person name="Buettner E."/>
        </authorList>
    </citation>
    <scope>NUCLEOTIDE SEQUENCE</scope>
    <source>
        <strain evidence="1">Babe10</strain>
    </source>
</reference>
<dbReference type="EMBL" id="JAPDGR010000054">
    <property type="protein sequence ID" value="KAJ2997557.1"/>
    <property type="molecule type" value="Genomic_DNA"/>
</dbReference>
<comment type="caution">
    <text evidence="1">The sequence shown here is derived from an EMBL/GenBank/DDBJ whole genome shotgun (WGS) entry which is preliminary data.</text>
</comment>